<dbReference type="CDD" id="cd01062">
    <property type="entry name" value="RNase_T2_prok"/>
    <property type="match status" value="1"/>
</dbReference>
<dbReference type="InterPro" id="IPR036430">
    <property type="entry name" value="RNase_T2-like_sf"/>
</dbReference>
<proteinExistence type="inferred from homology"/>
<dbReference type="GO" id="GO:0003723">
    <property type="term" value="F:RNA binding"/>
    <property type="evidence" value="ECO:0007669"/>
    <property type="project" value="InterPro"/>
</dbReference>
<organism evidence="3 4">
    <name type="scientific">Haematobacter massiliensis</name>
    <dbReference type="NCBI Taxonomy" id="195105"/>
    <lineage>
        <taxon>Bacteria</taxon>
        <taxon>Pseudomonadati</taxon>
        <taxon>Pseudomonadota</taxon>
        <taxon>Alphaproteobacteria</taxon>
        <taxon>Rhodobacterales</taxon>
        <taxon>Paracoccaceae</taxon>
        <taxon>Haematobacter</taxon>
    </lineage>
</organism>
<evidence type="ECO:0000256" key="2">
    <source>
        <dbReference type="RuleBase" id="RU004328"/>
    </source>
</evidence>
<accession>A0A086Y9Z3</accession>
<evidence type="ECO:0000313" key="4">
    <source>
        <dbReference type="Proteomes" id="UP000028826"/>
    </source>
</evidence>
<comment type="caution">
    <text evidence="3">The sequence shown here is derived from an EMBL/GenBank/DDBJ whole genome shotgun (WGS) entry which is preliminary data.</text>
</comment>
<dbReference type="Proteomes" id="UP000028826">
    <property type="component" value="Unassembled WGS sequence"/>
</dbReference>
<dbReference type="Pfam" id="PF00445">
    <property type="entry name" value="Ribonuclease_T2"/>
    <property type="match status" value="1"/>
</dbReference>
<dbReference type="InterPro" id="IPR039378">
    <property type="entry name" value="RNase_T2_prok"/>
</dbReference>
<dbReference type="InterPro" id="IPR018188">
    <property type="entry name" value="RNase_T2_His_AS_1"/>
</dbReference>
<dbReference type="PROSITE" id="PS00531">
    <property type="entry name" value="RNASE_T2_2"/>
    <property type="match status" value="1"/>
</dbReference>
<protein>
    <submittedName>
        <fullName evidence="3">Ribonuclease T</fullName>
    </submittedName>
</protein>
<dbReference type="eggNOG" id="COG3719">
    <property type="taxonomic scope" value="Bacteria"/>
</dbReference>
<dbReference type="SUPFAM" id="SSF55895">
    <property type="entry name" value="Ribonuclease Rh-like"/>
    <property type="match status" value="1"/>
</dbReference>
<comment type="similarity">
    <text evidence="1 2">Belongs to the RNase T2 family.</text>
</comment>
<dbReference type="STRING" id="195105.CN97_08640"/>
<name>A0A086Y9Z3_9RHOB</name>
<dbReference type="InterPro" id="IPR033130">
    <property type="entry name" value="RNase_T2_His_AS_2"/>
</dbReference>
<dbReference type="PROSITE" id="PS00530">
    <property type="entry name" value="RNASE_T2_1"/>
    <property type="match status" value="1"/>
</dbReference>
<dbReference type="GO" id="GO:0033897">
    <property type="term" value="F:ribonuclease T2 activity"/>
    <property type="evidence" value="ECO:0007669"/>
    <property type="project" value="InterPro"/>
</dbReference>
<dbReference type="PANTHER" id="PTHR11240">
    <property type="entry name" value="RIBONUCLEASE T2"/>
    <property type="match status" value="1"/>
</dbReference>
<dbReference type="Gene3D" id="3.90.730.10">
    <property type="entry name" value="Ribonuclease T2-like"/>
    <property type="match status" value="1"/>
</dbReference>
<dbReference type="EMBL" id="JGYG01000002">
    <property type="protein sequence ID" value="KFI31093.1"/>
    <property type="molecule type" value="Genomic_DNA"/>
</dbReference>
<dbReference type="AlphaFoldDB" id="A0A086Y9Z3"/>
<dbReference type="OrthoDB" id="4720638at2"/>
<dbReference type="GO" id="GO:0006401">
    <property type="term" value="P:RNA catabolic process"/>
    <property type="evidence" value="ECO:0007669"/>
    <property type="project" value="UniProtKB-ARBA"/>
</dbReference>
<dbReference type="RefSeq" id="WP_035707197.1">
    <property type="nucleotide sequence ID" value="NZ_CAMIFG010000133.1"/>
</dbReference>
<reference evidence="3 4" key="1">
    <citation type="submission" date="2014-03" db="EMBL/GenBank/DDBJ databases">
        <title>Genome of Haematobacter massiliensis CCUG 47968.</title>
        <authorList>
            <person name="Wang D."/>
            <person name="Wang G."/>
        </authorList>
    </citation>
    <scope>NUCLEOTIDE SEQUENCE [LARGE SCALE GENOMIC DNA]</scope>
    <source>
        <strain evidence="3 4">CCUG 47968</strain>
    </source>
</reference>
<evidence type="ECO:0000256" key="1">
    <source>
        <dbReference type="ARBA" id="ARBA00007469"/>
    </source>
</evidence>
<keyword evidence="4" id="KW-1185">Reference proteome</keyword>
<dbReference type="PANTHER" id="PTHR11240:SF22">
    <property type="entry name" value="RIBONUCLEASE T2"/>
    <property type="match status" value="1"/>
</dbReference>
<evidence type="ECO:0000313" key="3">
    <source>
        <dbReference type="EMBL" id="KFI31093.1"/>
    </source>
</evidence>
<gene>
    <name evidence="3" type="ORF">CN97_08640</name>
</gene>
<sequence>MRATTAVLAALLSLSTTADGALAQARGGRPAGEFDYYVMALTWSPGWCSREGETGGQCDPRHRHGFLLHGLWPQYDKGGWPEFCRTSMRDPSRAETGAMTDIMGSQGLAWYQWKKHGRCAGLSAADYLSTQRKAYHSVAMPEVLSRLREDVRLPASVIEDAFIETNPGMSRDMLTVTCSAGHIAEVRVCLTKDLEPRRCGQDVIRDCTLKNAILAAP</sequence>
<dbReference type="InterPro" id="IPR001568">
    <property type="entry name" value="RNase_T2-like"/>
</dbReference>